<comment type="caution">
    <text evidence="1">The sequence shown here is derived from an EMBL/GenBank/DDBJ whole genome shotgun (WGS) entry which is preliminary data.</text>
</comment>
<name>A0A179BPB5_RHILE</name>
<dbReference type="AlphaFoldDB" id="A0A179BPB5"/>
<protein>
    <submittedName>
        <fullName evidence="1">Uncharacterized protein</fullName>
    </submittedName>
</protein>
<reference evidence="1" key="1">
    <citation type="submission" date="2016-04" db="EMBL/GenBank/DDBJ databases">
        <title>Fast-growing isolate from the root nodules of Vavilovia formosa.</title>
        <authorList>
            <person name="Kimeklis A."/>
            <person name="Safronova V."/>
            <person name="Belimov A."/>
            <person name="Andronov E."/>
        </authorList>
    </citation>
    <scope>NUCLEOTIDE SEQUENCE [LARGE SCALE GENOMIC DNA]</scope>
    <source>
        <strain evidence="1">Vaf-46</strain>
    </source>
</reference>
<sequence>MFLFDNQIDLVTEAVIRSPHALVICRQTILLLFLELYSGFCCEYKMLVDSKLFLLQKVKAAIRGQASLAGDV</sequence>
<gene>
    <name evidence="1" type="ORF">A4U53_24810</name>
</gene>
<organism evidence="1">
    <name type="scientific">Rhizobium leguminosarum</name>
    <dbReference type="NCBI Taxonomy" id="384"/>
    <lineage>
        <taxon>Bacteria</taxon>
        <taxon>Pseudomonadati</taxon>
        <taxon>Pseudomonadota</taxon>
        <taxon>Alphaproteobacteria</taxon>
        <taxon>Hyphomicrobiales</taxon>
        <taxon>Rhizobiaceae</taxon>
        <taxon>Rhizobium/Agrobacterium group</taxon>
        <taxon>Rhizobium</taxon>
    </lineage>
</organism>
<accession>A0A179BPB5</accession>
<proteinExistence type="predicted"/>
<dbReference type="EMBL" id="LWBS01000283">
    <property type="protein sequence ID" value="OAP93482.1"/>
    <property type="molecule type" value="Genomic_DNA"/>
</dbReference>
<evidence type="ECO:0000313" key="1">
    <source>
        <dbReference type="EMBL" id="OAP93482.1"/>
    </source>
</evidence>